<feature type="transmembrane region" description="Helical" evidence="1">
    <location>
        <begin position="21"/>
        <end position="42"/>
    </location>
</feature>
<feature type="transmembrane region" description="Helical" evidence="1">
    <location>
        <begin position="183"/>
        <end position="202"/>
    </location>
</feature>
<keyword evidence="1" id="KW-1133">Transmembrane helix</keyword>
<accession>A0A1W1UHN2</accession>
<keyword evidence="3" id="KW-1185">Reference proteome</keyword>
<feature type="transmembrane region" description="Helical" evidence="1">
    <location>
        <begin position="208"/>
        <end position="226"/>
    </location>
</feature>
<dbReference type="RefSeq" id="WP_143434681.1">
    <property type="nucleotide sequence ID" value="NZ_FWWW01000023.1"/>
</dbReference>
<dbReference type="EMBL" id="FWWW01000023">
    <property type="protein sequence ID" value="SMB80549.1"/>
    <property type="molecule type" value="Genomic_DNA"/>
</dbReference>
<feature type="transmembrane region" description="Helical" evidence="1">
    <location>
        <begin position="353"/>
        <end position="372"/>
    </location>
</feature>
<feature type="transmembrane region" description="Helical" evidence="1">
    <location>
        <begin position="126"/>
        <end position="146"/>
    </location>
</feature>
<keyword evidence="1" id="KW-0812">Transmembrane</keyword>
<proteinExistence type="predicted"/>
<evidence type="ECO:0000313" key="3">
    <source>
        <dbReference type="Proteomes" id="UP000192266"/>
    </source>
</evidence>
<reference evidence="2 3" key="1">
    <citation type="submission" date="2017-04" db="EMBL/GenBank/DDBJ databases">
        <authorList>
            <person name="Afonso C.L."/>
            <person name="Miller P.J."/>
            <person name="Scott M.A."/>
            <person name="Spackman E."/>
            <person name="Goraichik I."/>
            <person name="Dimitrov K.M."/>
            <person name="Suarez D.L."/>
            <person name="Swayne D.E."/>
        </authorList>
    </citation>
    <scope>NUCLEOTIDE SEQUENCE [LARGE SCALE GENOMIC DNA]</scope>
    <source>
        <strain evidence="2 3">DSM 11622</strain>
    </source>
</reference>
<organism evidence="2 3">
    <name type="scientific">Hymenobacter roseosalivarius DSM 11622</name>
    <dbReference type="NCBI Taxonomy" id="645990"/>
    <lineage>
        <taxon>Bacteria</taxon>
        <taxon>Pseudomonadati</taxon>
        <taxon>Bacteroidota</taxon>
        <taxon>Cytophagia</taxon>
        <taxon>Cytophagales</taxon>
        <taxon>Hymenobacteraceae</taxon>
        <taxon>Hymenobacter</taxon>
    </lineage>
</organism>
<feature type="transmembrane region" description="Helical" evidence="1">
    <location>
        <begin position="238"/>
        <end position="257"/>
    </location>
</feature>
<sequence length="498" mass="55171">MKGTTSASNTARLRTWRRWLVVYKSYGLAVVLAVLLLPYLALCFYNQPYWDDYGNAALARDRGWWPTLGHLYKTWTGRYTAGLWLTLLNPLTYGWEAGIRWFALALFMATGAVQAFALRTLTRDRLGWGAALVWSGVWLLGQLYTMPSVNSGFYWFASTVTYQVATLLLVLVPVACLRAGRAVGSWTPASWYALAVAAAVGVAGSNEVALILLLWLLTILTIRTWLHSPARAGDRHRWLGLLLVTLVAGAVAVLAPGNSARLVYEGKGVSPGAIGMVAQACKFTLIFLSEPRQLTALVVAPVLVGGLGFRLRPWRPAGLRLPLPLGIGIVLIGLWGAFLLLSRTTGYPAVRTLNPLWFWLLSGWLLALWAALPDGPSLQEAQWRRCFVLLRAPVLVYVALLSVGGVERAAWNEWLWNASSWKAQLEARSRVIHAARARGQRAVIVEGIQILTPRYVLVLGEPLSDNPGSDLNRAVADWYQVDSLWVQRPYLKEFDLNR</sequence>
<dbReference type="STRING" id="645990.SAMN00120144_4006"/>
<name>A0A1W1UHN2_9BACT</name>
<dbReference type="AlphaFoldDB" id="A0A1W1UHN2"/>
<evidence type="ECO:0000256" key="1">
    <source>
        <dbReference type="SAM" id="Phobius"/>
    </source>
</evidence>
<gene>
    <name evidence="2" type="ORF">SAMN00120144_4006</name>
</gene>
<evidence type="ECO:0000313" key="2">
    <source>
        <dbReference type="EMBL" id="SMB80549.1"/>
    </source>
</evidence>
<evidence type="ECO:0008006" key="4">
    <source>
        <dbReference type="Google" id="ProtNLM"/>
    </source>
</evidence>
<feature type="transmembrane region" description="Helical" evidence="1">
    <location>
        <begin position="323"/>
        <end position="341"/>
    </location>
</feature>
<feature type="transmembrane region" description="Helical" evidence="1">
    <location>
        <begin position="152"/>
        <end position="176"/>
    </location>
</feature>
<keyword evidence="1" id="KW-0472">Membrane</keyword>
<feature type="transmembrane region" description="Helical" evidence="1">
    <location>
        <begin position="392"/>
        <end position="411"/>
    </location>
</feature>
<feature type="transmembrane region" description="Helical" evidence="1">
    <location>
        <begin position="99"/>
        <end position="119"/>
    </location>
</feature>
<protein>
    <recommendedName>
        <fullName evidence="4">Glycosyltransferase RgtA/B/C/D-like domain-containing protein</fullName>
    </recommendedName>
</protein>
<dbReference type="OrthoDB" id="865426at2"/>
<dbReference type="Proteomes" id="UP000192266">
    <property type="component" value="Unassembled WGS sequence"/>
</dbReference>